<feature type="domain" description="Deoxynucleoside kinase" evidence="1">
    <location>
        <begin position="62"/>
        <end position="247"/>
    </location>
</feature>
<proteinExistence type="predicted"/>
<dbReference type="PANTHER" id="PTHR10513:SF24">
    <property type="entry name" value="THYMIDINE KINASE 2, MITOCHONDRIAL"/>
    <property type="match status" value="1"/>
</dbReference>
<dbReference type="CDD" id="cd01673">
    <property type="entry name" value="dNK"/>
    <property type="match status" value="1"/>
</dbReference>
<reference evidence="2" key="1">
    <citation type="submission" date="2021-05" db="EMBL/GenBank/DDBJ databases">
        <authorList>
            <person name="Alioto T."/>
            <person name="Alioto T."/>
            <person name="Gomez Garrido J."/>
        </authorList>
    </citation>
    <scope>NUCLEOTIDE SEQUENCE</scope>
</reference>
<keyword evidence="2" id="KW-0808">Transferase</keyword>
<dbReference type="SUPFAM" id="SSF52540">
    <property type="entry name" value="P-loop containing nucleoside triphosphate hydrolases"/>
    <property type="match status" value="1"/>
</dbReference>
<keyword evidence="2" id="KW-0418">Kinase</keyword>
<dbReference type="GO" id="GO:0005739">
    <property type="term" value="C:mitochondrion"/>
    <property type="evidence" value="ECO:0007669"/>
    <property type="project" value="TreeGrafter"/>
</dbReference>
<dbReference type="EMBL" id="HBUF01385688">
    <property type="protein sequence ID" value="CAG6732095.1"/>
    <property type="molecule type" value="Transcribed_RNA"/>
</dbReference>
<evidence type="ECO:0000313" key="2">
    <source>
        <dbReference type="EMBL" id="CAG6762099.1"/>
    </source>
</evidence>
<dbReference type="Gene3D" id="3.40.50.300">
    <property type="entry name" value="P-loop containing nucleotide triphosphate hydrolases"/>
    <property type="match status" value="1"/>
</dbReference>
<dbReference type="AlphaFoldDB" id="A0A8D9AB17"/>
<sequence length="294" mass="33701">MLKAGKLFKQSHRLFLTGRSIQLHNYLLVSFPFCFMCACQVPQNIITKRMSSTMNKKPFTVFVEGNIGSGKTTFLNLFNQRDDITTYAEPVNTWRDVKGHNLLALMYEDASRWSLTFQTMVQKTMLEVHLTQPNTPIKMMERSIHSARHVFVDNLLQCNTMPAAEHAVLDSWYQFIISQLDVSGDLIIYLRTNPEVVCERIKKRSRAEETSIPLSYLQSLHELHDDWLLNKTHANCKEKVIVIDANQSEAAMIEEFIKCEILIKQLAHANSHPESAAVSDHPIRTTPKKILDVA</sequence>
<organism evidence="2">
    <name type="scientific">Cacopsylla melanoneura</name>
    <dbReference type="NCBI Taxonomy" id="428564"/>
    <lineage>
        <taxon>Eukaryota</taxon>
        <taxon>Metazoa</taxon>
        <taxon>Ecdysozoa</taxon>
        <taxon>Arthropoda</taxon>
        <taxon>Hexapoda</taxon>
        <taxon>Insecta</taxon>
        <taxon>Pterygota</taxon>
        <taxon>Neoptera</taxon>
        <taxon>Paraneoptera</taxon>
        <taxon>Hemiptera</taxon>
        <taxon>Sternorrhyncha</taxon>
        <taxon>Psylloidea</taxon>
        <taxon>Psyllidae</taxon>
        <taxon>Psyllinae</taxon>
        <taxon>Cacopsylla</taxon>
    </lineage>
</organism>
<dbReference type="Pfam" id="PF01712">
    <property type="entry name" value="dNK"/>
    <property type="match status" value="1"/>
</dbReference>
<dbReference type="InterPro" id="IPR031314">
    <property type="entry name" value="DNK_dom"/>
</dbReference>
<dbReference type="PANTHER" id="PTHR10513">
    <property type="entry name" value="DEOXYNUCLEOSIDE KINASE"/>
    <property type="match status" value="1"/>
</dbReference>
<protein>
    <submittedName>
        <fullName evidence="2">Deoxynucleoside kinase</fullName>
    </submittedName>
</protein>
<evidence type="ECO:0000259" key="1">
    <source>
        <dbReference type="Pfam" id="PF01712"/>
    </source>
</evidence>
<dbReference type="InterPro" id="IPR027417">
    <property type="entry name" value="P-loop_NTPase"/>
</dbReference>
<dbReference type="InterPro" id="IPR050566">
    <property type="entry name" value="Deoxyribonucleoside_kinase"/>
</dbReference>
<dbReference type="EMBL" id="HBUF01560491">
    <property type="protein sequence ID" value="CAG6762099.1"/>
    <property type="molecule type" value="Transcribed_RNA"/>
</dbReference>
<dbReference type="EMBL" id="HBUF01206504">
    <property type="protein sequence ID" value="CAG6664002.1"/>
    <property type="molecule type" value="Transcribed_RNA"/>
</dbReference>
<name>A0A8D9AB17_9HEMI</name>
<dbReference type="EMBL" id="HBUF01041282">
    <property type="protein sequence ID" value="CAG6618190.1"/>
    <property type="molecule type" value="Transcribed_RNA"/>
</dbReference>
<accession>A0A8D9AB17</accession>
<dbReference type="FunFam" id="3.40.50.300:FF:001571">
    <property type="entry name" value="Deoxynucleoside kinase"/>
    <property type="match status" value="1"/>
</dbReference>
<dbReference type="GO" id="GO:0019136">
    <property type="term" value="F:deoxynucleoside kinase activity"/>
    <property type="evidence" value="ECO:0007669"/>
    <property type="project" value="TreeGrafter"/>
</dbReference>